<dbReference type="AlphaFoldDB" id="A0A6G1L698"/>
<name>A0A6G1L698_9PEZI</name>
<reference evidence="2" key="1">
    <citation type="journal article" date="2020" name="Stud. Mycol.">
        <title>101 Dothideomycetes genomes: a test case for predicting lifestyles and emergence of pathogens.</title>
        <authorList>
            <person name="Haridas S."/>
            <person name="Albert R."/>
            <person name="Binder M."/>
            <person name="Bloem J."/>
            <person name="Labutti K."/>
            <person name="Salamov A."/>
            <person name="Andreopoulos B."/>
            <person name="Baker S."/>
            <person name="Barry K."/>
            <person name="Bills G."/>
            <person name="Bluhm B."/>
            <person name="Cannon C."/>
            <person name="Castanera R."/>
            <person name="Culley D."/>
            <person name="Daum C."/>
            <person name="Ezra D."/>
            <person name="Gonzalez J."/>
            <person name="Henrissat B."/>
            <person name="Kuo A."/>
            <person name="Liang C."/>
            <person name="Lipzen A."/>
            <person name="Lutzoni F."/>
            <person name="Magnuson J."/>
            <person name="Mondo S."/>
            <person name="Nolan M."/>
            <person name="Ohm R."/>
            <person name="Pangilinan J."/>
            <person name="Park H.-J."/>
            <person name="Ramirez L."/>
            <person name="Alfaro M."/>
            <person name="Sun H."/>
            <person name="Tritt A."/>
            <person name="Yoshinaga Y."/>
            <person name="Zwiers L.-H."/>
            <person name="Turgeon B."/>
            <person name="Goodwin S."/>
            <person name="Spatafora J."/>
            <person name="Crous P."/>
            <person name="Grigoriev I."/>
        </authorList>
    </citation>
    <scope>NUCLEOTIDE SEQUENCE</scope>
    <source>
        <strain evidence="2">CBS 116005</strain>
    </source>
</reference>
<accession>A0A6G1L698</accession>
<sequence>MASCKGWNRSVDNSKLTWLNSATFTEPTVGHATYGNEPGNGTEYSSAVLFIRVPPQSERLRSSSEAEAPAWMFDGIEADTAAYQPKFGPHTNDGDDDNENEDTIVEDSEGEDGGNEDDEDEDDENRSMSDAE</sequence>
<gene>
    <name evidence="2" type="ORF">EJ03DRAFT_352184</name>
</gene>
<evidence type="ECO:0000313" key="2">
    <source>
        <dbReference type="EMBL" id="KAF2768461.1"/>
    </source>
</evidence>
<feature type="compositionally biased region" description="Acidic residues" evidence="1">
    <location>
        <begin position="94"/>
        <end position="124"/>
    </location>
</feature>
<keyword evidence="3" id="KW-1185">Reference proteome</keyword>
<evidence type="ECO:0000313" key="3">
    <source>
        <dbReference type="Proteomes" id="UP000799436"/>
    </source>
</evidence>
<dbReference type="EMBL" id="ML995844">
    <property type="protein sequence ID" value="KAF2768461.1"/>
    <property type="molecule type" value="Genomic_DNA"/>
</dbReference>
<dbReference type="Proteomes" id="UP000799436">
    <property type="component" value="Unassembled WGS sequence"/>
</dbReference>
<feature type="region of interest" description="Disordered" evidence="1">
    <location>
        <begin position="81"/>
        <end position="132"/>
    </location>
</feature>
<evidence type="ECO:0000256" key="1">
    <source>
        <dbReference type="SAM" id="MobiDB-lite"/>
    </source>
</evidence>
<protein>
    <submittedName>
        <fullName evidence="2">Uncharacterized protein</fullName>
    </submittedName>
</protein>
<proteinExistence type="predicted"/>
<organism evidence="2 3">
    <name type="scientific">Teratosphaeria nubilosa</name>
    <dbReference type="NCBI Taxonomy" id="161662"/>
    <lineage>
        <taxon>Eukaryota</taxon>
        <taxon>Fungi</taxon>
        <taxon>Dikarya</taxon>
        <taxon>Ascomycota</taxon>
        <taxon>Pezizomycotina</taxon>
        <taxon>Dothideomycetes</taxon>
        <taxon>Dothideomycetidae</taxon>
        <taxon>Mycosphaerellales</taxon>
        <taxon>Teratosphaeriaceae</taxon>
        <taxon>Teratosphaeria</taxon>
    </lineage>
</organism>